<evidence type="ECO:0000313" key="11">
    <source>
        <dbReference type="EMBL" id="KLT44134.1"/>
    </source>
</evidence>
<protein>
    <submittedName>
        <fullName evidence="11">Mitochondrial carrier</fullName>
    </submittedName>
</protein>
<organism evidence="11 12">
    <name type="scientific">Cutaneotrichosporon oleaginosum</name>
    <dbReference type="NCBI Taxonomy" id="879819"/>
    <lineage>
        <taxon>Eukaryota</taxon>
        <taxon>Fungi</taxon>
        <taxon>Dikarya</taxon>
        <taxon>Basidiomycota</taxon>
        <taxon>Agaricomycotina</taxon>
        <taxon>Tremellomycetes</taxon>
        <taxon>Trichosporonales</taxon>
        <taxon>Trichosporonaceae</taxon>
        <taxon>Cutaneotrichosporon</taxon>
    </lineage>
</organism>
<feature type="transmembrane region" description="Helical" evidence="10">
    <location>
        <begin position="211"/>
        <end position="231"/>
    </location>
</feature>
<evidence type="ECO:0000256" key="2">
    <source>
        <dbReference type="ARBA" id="ARBA00006375"/>
    </source>
</evidence>
<dbReference type="GeneID" id="28985551"/>
<reference evidence="11 12" key="1">
    <citation type="submission" date="2015-03" db="EMBL/GenBank/DDBJ databases">
        <title>Genomics and transcriptomics of the oil-accumulating basidiomycete yeast T. oleaginosus allow insights into substrate utilization and the diverse evolutionary trajectories of mating systems in fungi.</title>
        <authorList>
            <consortium name="DOE Joint Genome Institute"/>
            <person name="Kourist R."/>
            <person name="Kracht O."/>
            <person name="Bracharz F."/>
            <person name="Lipzen A."/>
            <person name="Nolan M."/>
            <person name="Ohm R."/>
            <person name="Grigoriev I."/>
            <person name="Sun S."/>
            <person name="Heitman J."/>
            <person name="Bruck T."/>
            <person name="Nowrousian M."/>
        </authorList>
    </citation>
    <scope>NUCLEOTIDE SEQUENCE [LARGE SCALE GENOMIC DNA]</scope>
    <source>
        <strain evidence="11 12">IBC0246</strain>
    </source>
</reference>
<dbReference type="PANTHER" id="PTHR45683">
    <property type="entry name" value="MITOCHONDRIAL NICOTINAMIDE ADENINE DINUCLEOTIDE TRANSPORTER 1-RELATED-RELATED"/>
    <property type="match status" value="1"/>
</dbReference>
<evidence type="ECO:0000256" key="5">
    <source>
        <dbReference type="ARBA" id="ARBA00022737"/>
    </source>
</evidence>
<evidence type="ECO:0000256" key="1">
    <source>
        <dbReference type="ARBA" id="ARBA00004141"/>
    </source>
</evidence>
<sequence length="317" mass="34504">MATNIVATILVASLIMMISSVIATIVVMPFKGSLIRLRANYNPRAVGFDGSDNTVGPRLTSLFGTMQRTYRLEGWYGLYKGSFAMLAFTMAVSVLAVIFVGASAVRGPKGTYTVPKNGGVGMAIFSLVLIILTLPMTIIINRSIITPYRLPLNLRESLRILLSSHERSSPMALYLTPGLLAVVALKSVATAIVAGSLRLLLIGNETKIEQISVWGLIFFVFFQMLSVAWLCPLEVVMTKLSVQPNLGSEISVEDPEGDVPEGLRFAGQGEDVVGLRPTTDPYMGLVDAVRKIMEEEGWQALYRGWIWTMLGAVFAAH</sequence>
<evidence type="ECO:0000313" key="12">
    <source>
        <dbReference type="Proteomes" id="UP000053611"/>
    </source>
</evidence>
<keyword evidence="12" id="KW-1185">Reference proteome</keyword>
<evidence type="ECO:0000256" key="6">
    <source>
        <dbReference type="ARBA" id="ARBA00022989"/>
    </source>
</evidence>
<dbReference type="GO" id="GO:0055085">
    <property type="term" value="P:transmembrane transport"/>
    <property type="evidence" value="ECO:0007669"/>
    <property type="project" value="InterPro"/>
</dbReference>
<gene>
    <name evidence="11" type="ORF">CC85DRAFT_295786</name>
</gene>
<feature type="transmembrane region" description="Helical" evidence="10">
    <location>
        <begin position="78"/>
        <end position="100"/>
    </location>
</feature>
<dbReference type="GO" id="GO:0016020">
    <property type="term" value="C:membrane"/>
    <property type="evidence" value="ECO:0007669"/>
    <property type="project" value="UniProtKB-SubCell"/>
</dbReference>
<dbReference type="PROSITE" id="PS50920">
    <property type="entry name" value="SOLCAR"/>
    <property type="match status" value="2"/>
</dbReference>
<dbReference type="Proteomes" id="UP000053611">
    <property type="component" value="Unassembled WGS sequence"/>
</dbReference>
<dbReference type="STRING" id="879819.A0A0J1B8N4"/>
<evidence type="ECO:0000256" key="10">
    <source>
        <dbReference type="SAM" id="Phobius"/>
    </source>
</evidence>
<feature type="transmembrane region" description="Helical" evidence="10">
    <location>
        <begin position="6"/>
        <end position="28"/>
    </location>
</feature>
<comment type="similarity">
    <text evidence="2 9">Belongs to the mitochondrial carrier (TC 2.A.29) family.</text>
</comment>
<dbReference type="SUPFAM" id="SSF103506">
    <property type="entry name" value="Mitochondrial carrier"/>
    <property type="match status" value="2"/>
</dbReference>
<feature type="transmembrane region" description="Helical" evidence="10">
    <location>
        <begin position="120"/>
        <end position="140"/>
    </location>
</feature>
<dbReference type="InterPro" id="IPR044712">
    <property type="entry name" value="SLC25A32-like"/>
</dbReference>
<keyword evidence="5" id="KW-0677">Repeat</keyword>
<evidence type="ECO:0000256" key="4">
    <source>
        <dbReference type="ARBA" id="ARBA00022692"/>
    </source>
</evidence>
<evidence type="ECO:0000256" key="7">
    <source>
        <dbReference type="ARBA" id="ARBA00023136"/>
    </source>
</evidence>
<dbReference type="EMBL" id="KQ087189">
    <property type="protein sequence ID" value="KLT44134.1"/>
    <property type="molecule type" value="Genomic_DNA"/>
</dbReference>
<feature type="repeat" description="Solcar" evidence="8">
    <location>
        <begin position="7"/>
        <end position="106"/>
    </location>
</feature>
<evidence type="ECO:0000256" key="3">
    <source>
        <dbReference type="ARBA" id="ARBA00022448"/>
    </source>
</evidence>
<evidence type="ECO:0000256" key="8">
    <source>
        <dbReference type="PROSITE-ProRule" id="PRU00282"/>
    </source>
</evidence>
<dbReference type="InterPro" id="IPR018108">
    <property type="entry name" value="MCP_transmembrane"/>
</dbReference>
<dbReference type="Pfam" id="PF00153">
    <property type="entry name" value="Mito_carr"/>
    <property type="match status" value="1"/>
</dbReference>
<keyword evidence="4 8" id="KW-0812">Transmembrane</keyword>
<keyword evidence="3 9" id="KW-0813">Transport</keyword>
<feature type="transmembrane region" description="Helical" evidence="10">
    <location>
        <begin position="172"/>
        <end position="199"/>
    </location>
</feature>
<dbReference type="GO" id="GO:0006862">
    <property type="term" value="P:nucleotide transport"/>
    <property type="evidence" value="ECO:0007669"/>
    <property type="project" value="InterPro"/>
</dbReference>
<keyword evidence="7 8" id="KW-0472">Membrane</keyword>
<name>A0A0J1B8N4_9TREE</name>
<accession>A0A0J1B8N4</accession>
<dbReference type="OrthoDB" id="21292at2759"/>
<comment type="subcellular location">
    <subcellularLocation>
        <location evidence="1">Membrane</location>
        <topology evidence="1">Multi-pass membrane protein</topology>
    </subcellularLocation>
</comment>
<dbReference type="Gene3D" id="1.50.40.10">
    <property type="entry name" value="Mitochondrial carrier domain"/>
    <property type="match status" value="1"/>
</dbReference>
<evidence type="ECO:0000256" key="9">
    <source>
        <dbReference type="RuleBase" id="RU000488"/>
    </source>
</evidence>
<dbReference type="AlphaFoldDB" id="A0A0J1B8N4"/>
<dbReference type="InterPro" id="IPR023395">
    <property type="entry name" value="MCP_dom_sf"/>
</dbReference>
<feature type="repeat" description="Solcar" evidence="8">
    <location>
        <begin position="210"/>
        <end position="317"/>
    </location>
</feature>
<proteinExistence type="inferred from homology"/>
<dbReference type="RefSeq" id="XP_018280625.1">
    <property type="nucleotide sequence ID" value="XM_018424948.1"/>
</dbReference>
<keyword evidence="6 10" id="KW-1133">Transmembrane helix</keyword>